<sequence>MDSFGAVIKEIRKNRKLTQKMLSEDICSQSVLSRIENNEELPNVVVMQQICQRLGVTMDQIMQFKSEEVRLITQIFEKIADYFRHKEYLKIMHYMRDTQIEERLHLDTDWQRYYYYLGSCKFYLCSDYEQAILDLKKGLSYTYQANKENLSDFEIQVISCIGSTYSSIGKIVEAEKYLKLSIHYFHKLPNERVTAELTKIFYNYSKFLTDQKRLEEAQIYIDQGIVWSRHRNSYYYLSELFQLKSQLLVVKGCSEKAAEYLILSEQIQRIETIKI</sequence>
<dbReference type="Pfam" id="PF01381">
    <property type="entry name" value="HTH_3"/>
    <property type="match status" value="1"/>
</dbReference>
<keyword evidence="4" id="KW-1185">Reference proteome</keyword>
<dbReference type="PANTHER" id="PTHR37038:SF14">
    <property type="entry name" value="TRANSCRIPTIONAL ACTIVATOR"/>
    <property type="match status" value="1"/>
</dbReference>
<evidence type="ECO:0000313" key="4">
    <source>
        <dbReference type="Proteomes" id="UP000065511"/>
    </source>
</evidence>
<reference evidence="2 4" key="2">
    <citation type="submission" date="2015-12" db="EMBL/GenBank/DDBJ databases">
        <authorList>
            <person name="Lauer A."/>
            <person name="Humrighouse B."/>
            <person name="Loparev V."/>
            <person name="Shewmaker P.L."/>
            <person name="Whitney A.M."/>
            <person name="McLaughlin R.W."/>
        </authorList>
    </citation>
    <scope>NUCLEOTIDE SEQUENCE [LARGE SCALE GENOMIC DNA]</scope>
    <source>
        <strain evidence="2 4">LMG 23085</strain>
    </source>
</reference>
<dbReference type="PROSITE" id="PS50943">
    <property type="entry name" value="HTH_CROC1"/>
    <property type="match status" value="1"/>
</dbReference>
<dbReference type="InterPro" id="IPR001387">
    <property type="entry name" value="Cro/C1-type_HTH"/>
</dbReference>
<accession>A0A0S3K7U6</accession>
<dbReference type="SUPFAM" id="SSF47413">
    <property type="entry name" value="lambda repressor-like DNA-binding domains"/>
    <property type="match status" value="1"/>
</dbReference>
<evidence type="ECO:0000313" key="5">
    <source>
        <dbReference type="Proteomes" id="UP000183039"/>
    </source>
</evidence>
<proteinExistence type="predicted"/>
<dbReference type="Proteomes" id="UP000183039">
    <property type="component" value="Unassembled WGS sequence"/>
</dbReference>
<gene>
    <name evidence="2" type="ORF">ATZ33_02935</name>
    <name evidence="3" type="ORF">RV15_GL001394</name>
</gene>
<name>A0A0S3K7U6_9ENTE</name>
<dbReference type="InterPro" id="IPR010982">
    <property type="entry name" value="Lambda_DNA-bd_dom_sf"/>
</dbReference>
<dbReference type="PANTHER" id="PTHR37038">
    <property type="entry name" value="TRANSCRIPTIONAL REGULATOR-RELATED"/>
    <property type="match status" value="1"/>
</dbReference>
<dbReference type="InterPro" id="IPR011990">
    <property type="entry name" value="TPR-like_helical_dom_sf"/>
</dbReference>
<evidence type="ECO:0000313" key="2">
    <source>
        <dbReference type="EMBL" id="ALS00367.1"/>
    </source>
</evidence>
<feature type="domain" description="HTH cro/C1-type" evidence="1">
    <location>
        <begin position="8"/>
        <end position="61"/>
    </location>
</feature>
<dbReference type="OrthoDB" id="1150409at2"/>
<dbReference type="Gene3D" id="1.25.40.10">
    <property type="entry name" value="Tetratricopeptide repeat domain"/>
    <property type="match status" value="1"/>
</dbReference>
<evidence type="ECO:0000313" key="3">
    <source>
        <dbReference type="EMBL" id="OJG93362.1"/>
    </source>
</evidence>
<dbReference type="EMBL" id="JXLC01000002">
    <property type="protein sequence ID" value="OJG93362.1"/>
    <property type="molecule type" value="Genomic_DNA"/>
</dbReference>
<organism evidence="3 5">
    <name type="scientific">Enterococcus silesiacus</name>
    <dbReference type="NCBI Taxonomy" id="332949"/>
    <lineage>
        <taxon>Bacteria</taxon>
        <taxon>Bacillati</taxon>
        <taxon>Bacillota</taxon>
        <taxon>Bacilli</taxon>
        <taxon>Lactobacillales</taxon>
        <taxon>Enterococcaceae</taxon>
        <taxon>Enterococcus</taxon>
    </lineage>
</organism>
<dbReference type="Proteomes" id="UP000065511">
    <property type="component" value="Chromosome"/>
</dbReference>
<dbReference type="CDD" id="cd00093">
    <property type="entry name" value="HTH_XRE"/>
    <property type="match status" value="1"/>
</dbReference>
<dbReference type="SUPFAM" id="SSF48452">
    <property type="entry name" value="TPR-like"/>
    <property type="match status" value="1"/>
</dbReference>
<dbReference type="AlphaFoldDB" id="A0A0S3K7U6"/>
<dbReference type="KEGG" id="ess:ATZ33_02935"/>
<dbReference type="RefSeq" id="WP_071876435.1">
    <property type="nucleotide sequence ID" value="NZ_JXLC01000002.1"/>
</dbReference>
<dbReference type="GO" id="GO:0003677">
    <property type="term" value="F:DNA binding"/>
    <property type="evidence" value="ECO:0007669"/>
    <property type="project" value="InterPro"/>
</dbReference>
<protein>
    <submittedName>
        <fullName evidence="3">Cro/CI family transcriptional regulator</fullName>
    </submittedName>
    <submittedName>
        <fullName evidence="2">Cro/Cl family transcriptional regulator</fullName>
    </submittedName>
</protein>
<dbReference type="EMBL" id="CP013614">
    <property type="protein sequence ID" value="ALS00367.1"/>
    <property type="molecule type" value="Genomic_DNA"/>
</dbReference>
<reference evidence="3 5" key="1">
    <citation type="submission" date="2014-12" db="EMBL/GenBank/DDBJ databases">
        <title>Draft genome sequences of 29 type strains of Enterococci.</title>
        <authorList>
            <person name="Zhong Z."/>
            <person name="Sun Z."/>
            <person name="Liu W."/>
            <person name="Zhang W."/>
            <person name="Zhang H."/>
        </authorList>
    </citation>
    <scope>NUCLEOTIDE SEQUENCE [LARGE SCALE GENOMIC DNA]</scope>
    <source>
        <strain evidence="3 5">DSM 22801</strain>
    </source>
</reference>
<dbReference type="InterPro" id="IPR053163">
    <property type="entry name" value="HTH-type_regulator_Rgg"/>
</dbReference>
<dbReference type="SMART" id="SM00530">
    <property type="entry name" value="HTH_XRE"/>
    <property type="match status" value="1"/>
</dbReference>
<evidence type="ECO:0000259" key="1">
    <source>
        <dbReference type="PROSITE" id="PS50943"/>
    </source>
</evidence>